<dbReference type="PANTHER" id="PTHR11046">
    <property type="entry name" value="OLIGORIBONUCLEASE, MITOCHONDRIAL"/>
    <property type="match status" value="1"/>
</dbReference>
<name>A0A2T7P1F3_POMCA</name>
<reference evidence="3 4" key="1">
    <citation type="submission" date="2018-04" db="EMBL/GenBank/DDBJ databases">
        <title>The genome of golden apple snail Pomacea canaliculata provides insight into stress tolerance and invasive adaptation.</title>
        <authorList>
            <person name="Liu C."/>
            <person name="Liu B."/>
            <person name="Ren Y."/>
            <person name="Zhang Y."/>
            <person name="Wang H."/>
            <person name="Li S."/>
            <person name="Jiang F."/>
            <person name="Yin L."/>
            <person name="Zhang G."/>
            <person name="Qian W."/>
            <person name="Fan W."/>
        </authorList>
    </citation>
    <scope>NUCLEOTIDE SEQUENCE [LARGE SCALE GENOMIC DNA]</scope>
    <source>
        <strain evidence="3">SZHN2017</strain>
        <tissue evidence="3">Muscle</tissue>
    </source>
</reference>
<proteinExistence type="predicted"/>
<keyword evidence="1" id="KW-0540">Nuclease</keyword>
<accession>A0A2T7P1F3</accession>
<dbReference type="GO" id="GO:0000175">
    <property type="term" value="F:3'-5'-RNA exonuclease activity"/>
    <property type="evidence" value="ECO:0007669"/>
    <property type="project" value="InterPro"/>
</dbReference>
<keyword evidence="2" id="KW-1133">Transmembrane helix</keyword>
<sequence>MTSFRSNRFNCVFEADAAIIHHKDHLKGLLGSETPGHTNKFLTTNLNSVHADCSDNNLLCLVCAIALLYFGLTGPFWALVDSKITDTGLLLYEQSKEHSVEKWGEDTSDLLDLYFSGVFHNFREMLYSHLPLQTTKMSSQ</sequence>
<dbReference type="EMBL" id="PZQS01000007">
    <property type="protein sequence ID" value="PVD27257.1"/>
    <property type="molecule type" value="Genomic_DNA"/>
</dbReference>
<evidence type="ECO:0000313" key="3">
    <source>
        <dbReference type="EMBL" id="PVD27257.1"/>
    </source>
</evidence>
<dbReference type="InterPro" id="IPR022894">
    <property type="entry name" value="Oligoribonuclease"/>
</dbReference>
<dbReference type="Proteomes" id="UP000245119">
    <property type="component" value="Linkage Group LG7"/>
</dbReference>
<protein>
    <submittedName>
        <fullName evidence="3">Uncharacterized protein</fullName>
    </submittedName>
</protein>
<evidence type="ECO:0000313" key="4">
    <source>
        <dbReference type="Proteomes" id="UP000245119"/>
    </source>
</evidence>
<evidence type="ECO:0000256" key="2">
    <source>
        <dbReference type="SAM" id="Phobius"/>
    </source>
</evidence>
<dbReference type="AlphaFoldDB" id="A0A2T7P1F3"/>
<comment type="caution">
    <text evidence="3">The sequence shown here is derived from an EMBL/GenBank/DDBJ whole genome shotgun (WGS) entry which is preliminary data.</text>
</comment>
<keyword evidence="1" id="KW-0378">Hydrolase</keyword>
<gene>
    <name evidence="3" type="ORF">C0Q70_12412</name>
</gene>
<dbReference type="PANTHER" id="PTHR11046:SF15">
    <property type="entry name" value="RIBOFLAVIN TRANSPORTER 1 ISOFORM X1"/>
    <property type="match status" value="1"/>
</dbReference>
<feature type="transmembrane region" description="Helical" evidence="2">
    <location>
        <begin position="58"/>
        <end position="80"/>
    </location>
</feature>
<keyword evidence="4" id="KW-1185">Reference proteome</keyword>
<keyword evidence="2" id="KW-0472">Membrane</keyword>
<keyword evidence="2" id="KW-0812">Transmembrane</keyword>
<evidence type="ECO:0000256" key="1">
    <source>
        <dbReference type="ARBA" id="ARBA00022722"/>
    </source>
</evidence>
<organism evidence="3 4">
    <name type="scientific">Pomacea canaliculata</name>
    <name type="common">Golden apple snail</name>
    <dbReference type="NCBI Taxonomy" id="400727"/>
    <lineage>
        <taxon>Eukaryota</taxon>
        <taxon>Metazoa</taxon>
        <taxon>Spiralia</taxon>
        <taxon>Lophotrochozoa</taxon>
        <taxon>Mollusca</taxon>
        <taxon>Gastropoda</taxon>
        <taxon>Caenogastropoda</taxon>
        <taxon>Architaenioglossa</taxon>
        <taxon>Ampullarioidea</taxon>
        <taxon>Ampullariidae</taxon>
        <taxon>Pomacea</taxon>
    </lineage>
</organism>